<dbReference type="PANTHER" id="PTHR40094:SF1">
    <property type="entry name" value="UBIQUITIN DOMAIN-CONTAINING PROTEIN"/>
    <property type="match status" value="1"/>
</dbReference>
<dbReference type="SUPFAM" id="SSF48239">
    <property type="entry name" value="Terpenoid cyclases/Protein prenyltransferases"/>
    <property type="match status" value="1"/>
</dbReference>
<dbReference type="InterPro" id="IPR041246">
    <property type="entry name" value="Bact_MG10"/>
</dbReference>
<dbReference type="Pfam" id="PF17973">
    <property type="entry name" value="bMG10"/>
    <property type="match status" value="1"/>
</dbReference>
<dbReference type="RefSeq" id="WP_234864612.1">
    <property type="nucleotide sequence ID" value="NZ_JAKEVY010000001.1"/>
</dbReference>
<keyword evidence="2" id="KW-0732">Signal</keyword>
<proteinExistence type="inferred from homology"/>
<sequence length="2028" mass="230205">MRLGLSLLILFFSFSLSAQKMPTTQYDPWWEKIDSLVQQAGLYQSALEEVQQLYTKAKAEKQSGHQIKAILYRIQLQEVLVEESDTAALNLLRKEIALEQGVARALLNTLLGDYYKKKYDQQRWSIYDRTPLAETNVEDIQTWTATDFHKAITKAYREALSEPTLKGPEARRLVEPLIKKGENSNYRSSLYELVVKKALNYFKENPVELTEQADQSFWENKTLWQPAEGFMKLRLSEGDSAEPGRISLVLLQDLMKYYETRQQREELAATDLERYLYLHYKAEFADKDSLYKAVLEQHRKEFKGTAAADQAVFLLADWYYRNEENPVKALGLAEELVRENKTSPGSIRTYNLVQEIKSPRLSLQTERVNIPGEPFRGLVEWKNLDRIYLRIIQVDPVKHGYLLEQSSYFDSTNWALLTGSESMRAWEQALPESNNYKLHRAEIKVDALPVGRYFLLASDRPSFSMADANLGVVELNVSNISFIHSGSDYFFLHRNTGQPLPKATVELYQRIYDPVSRSYRRVKKETLTANDKGYLYIDQIGDTKYGSFSLVVQHGIDSLRIDEQEYVYSYHQREAETTDEAFEKRNARVHWFLDRGIYRPGQLLYFKAVLTSKDKETGLPRLLTGKKTTLQLFDANGEKVDSLLLSSNEYGSVAGKFTLPSTGLTGQFYLAVEEFGNETYFNVEEYKRPRFEVSLDKLKTTVRLGDTVTIKGNAMAYAGNAISNATGTYRVTRGARFPYPWKLAAYGFRPGYRTAEIAHGSLTTAADGSFSISFPAITDGNIDPKTDPVFDYTIHIDITDLNGETRSASSSVPVSYKSLQLTVRAEQQKMPTTDFTRILVSSTNLVGEPQPTKVNVEIVPLKSPGKLLRSRYWEAPDTFVLTEQEFRRYFPNDLYKNEDDPETWSEGKKVWSKSIQSDSTGYVKLDRKKWAPGWYRLIAKAVDPNGEMIESKSVVFLSDPTGKTVAETGYLSASQGKRSLKPGEKTSIELATEATNLFVIERKINWAAQSKEIKLPFSQKFRLFGLGKERVQIPVIATNADKGGIEVQHVFVKHNRVYRYDSYFSVPLEEKDLKIQLKTFRDKLEPGGKEKWTVAISGEEAEKFGMELLTSMYDASLDQFAANIWNKPAVWPSLNHMGNWTGRTNFISEESSDHIVRLEGKAEDWKKEEELLDFTFLQDRRRSFGGKLVLRESERLMDASIPAAAPVVAITKSTPAKVVADSANEDDEVGYLPLIKIPSPKNDTPPAIRTNFNETAFFFPQLSADSNGHFSFSFTMPESVTSWNWQLFAHTKSLAMGYLQQTIVTQKDLMVQPNMPRFVREGDKMEITTKVVNLTDKEVTGQAELQLIDATTNQPVDGWFRNFFPNQYFTVGPKSSELVKFPMEVPYQFDRALTWKIIARVGDKTDGESSTLPVLSNRQLVTEAIPFFINGAATKTISMTNLLNSKDSETLSNRTLTVEYSANPAWYAIQSLPYLADYPYECSEQTFNRLYGYLIADHLLKSAPRIKQVLLEWQQKDTSALLSNLQKNQELKQVLLEETPWVLEAKTEAEQKQRLLLLFDAVRLSNESSKMIAKLKEMQLGNGGFSWFTGGPDDRYITQYILTGIGHLQKLGIIDADYGLFAPIINAALGYTDQRLLEDYNKRDKGQKEPVYLNTYAVQYHYMRSFYSNKGLSGQYVVAANHYRKEMQSLWTKGNLFTKAMIALALHRTGDKQTATSILKSLQQTAIKSEDKGMYWKSNTAGYYWQEAPIETQALLIELFQELKQPAATINALKAWLLLNKQTNRWSSTKATADACYALLLQGENWLEAAPKVRVKLGEVTTITAAKEEAGTGYYQKIIPGTAVFPEMGEISIQVQQAAAPKAVAPVWGAIYWQYFDNLENITAAKGPLSISKQVMVEKLTDKGPVLEAITDGAMLKVGDKLVVRLEIKTDRQMEYVHVKDMRASALEPTNVLSGYRWKGALGYYESTRDASTNFFIQYLPKGSHVLEYSLFVSHAGTFSNGFSSIQCMYSPEFTSHTEGIKLNIEAN</sequence>
<feature type="domain" description="Alpha-2-macroglobulin" evidence="3">
    <location>
        <begin position="1255"/>
        <end position="1345"/>
    </location>
</feature>
<dbReference type="InterPro" id="IPR002890">
    <property type="entry name" value="MG2"/>
</dbReference>
<dbReference type="Gene3D" id="1.50.10.20">
    <property type="match status" value="1"/>
</dbReference>
<evidence type="ECO:0000256" key="1">
    <source>
        <dbReference type="ARBA" id="ARBA00010556"/>
    </source>
</evidence>
<name>A0ABS9BFK2_9BACT</name>
<dbReference type="EMBL" id="JAKEVY010000001">
    <property type="protein sequence ID" value="MCF1714085.1"/>
    <property type="molecule type" value="Genomic_DNA"/>
</dbReference>
<protein>
    <submittedName>
        <fullName evidence="4">MG2 domain-containing protein</fullName>
    </submittedName>
</protein>
<comment type="similarity">
    <text evidence="1">Belongs to the protease inhibitor I39 (alpha-2-macroglobulin) family. Bacterial alpha-2-macroglobulin subfamily.</text>
</comment>
<dbReference type="SMART" id="SM01360">
    <property type="entry name" value="A2M"/>
    <property type="match status" value="1"/>
</dbReference>
<dbReference type="InterPro" id="IPR001599">
    <property type="entry name" value="Macroglobln_a2"/>
</dbReference>
<reference evidence="4 5" key="1">
    <citation type="submission" date="2022-01" db="EMBL/GenBank/DDBJ databases">
        <title>Flavihumibacter sp. nov., isolated from sediment of a river.</title>
        <authorList>
            <person name="Liu H."/>
        </authorList>
    </citation>
    <scope>NUCLEOTIDE SEQUENCE [LARGE SCALE GENOMIC DNA]</scope>
    <source>
        <strain evidence="4 5">RY-1</strain>
    </source>
</reference>
<comment type="caution">
    <text evidence="4">The sequence shown here is derived from an EMBL/GenBank/DDBJ whole genome shotgun (WGS) entry which is preliminary data.</text>
</comment>
<dbReference type="PANTHER" id="PTHR40094">
    <property type="entry name" value="ALPHA-2-MACROGLOBULIN HOMOLOG"/>
    <property type="match status" value="1"/>
</dbReference>
<dbReference type="Proteomes" id="UP001200145">
    <property type="component" value="Unassembled WGS sequence"/>
</dbReference>
<dbReference type="Pfam" id="PF00207">
    <property type="entry name" value="A2M"/>
    <property type="match status" value="1"/>
</dbReference>
<evidence type="ECO:0000256" key="2">
    <source>
        <dbReference type="SAM" id="SignalP"/>
    </source>
</evidence>
<organism evidence="4 5">
    <name type="scientific">Flavihumibacter fluminis</name>
    <dbReference type="NCBI Taxonomy" id="2909236"/>
    <lineage>
        <taxon>Bacteria</taxon>
        <taxon>Pseudomonadati</taxon>
        <taxon>Bacteroidota</taxon>
        <taxon>Chitinophagia</taxon>
        <taxon>Chitinophagales</taxon>
        <taxon>Chitinophagaceae</taxon>
        <taxon>Flavihumibacter</taxon>
    </lineage>
</organism>
<dbReference type="Pfam" id="PF01835">
    <property type="entry name" value="MG2"/>
    <property type="match status" value="1"/>
</dbReference>
<gene>
    <name evidence="4" type="ORF">L0U88_05550</name>
</gene>
<feature type="signal peptide" evidence="2">
    <location>
        <begin position="1"/>
        <end position="20"/>
    </location>
</feature>
<dbReference type="Gene3D" id="2.60.40.1930">
    <property type="match status" value="1"/>
</dbReference>
<evidence type="ECO:0000259" key="3">
    <source>
        <dbReference type="SMART" id="SM01360"/>
    </source>
</evidence>
<evidence type="ECO:0000313" key="4">
    <source>
        <dbReference type="EMBL" id="MCF1714085.1"/>
    </source>
</evidence>
<dbReference type="InterPro" id="IPR008930">
    <property type="entry name" value="Terpenoid_cyclase/PrenylTrfase"/>
</dbReference>
<dbReference type="InterPro" id="IPR051802">
    <property type="entry name" value="YfhM-like"/>
</dbReference>
<evidence type="ECO:0000313" key="5">
    <source>
        <dbReference type="Proteomes" id="UP001200145"/>
    </source>
</evidence>
<accession>A0ABS9BFK2</accession>
<keyword evidence="5" id="KW-1185">Reference proteome</keyword>
<feature type="chain" id="PRO_5045286542" evidence="2">
    <location>
        <begin position="21"/>
        <end position="2028"/>
    </location>
</feature>